<evidence type="ECO:0000256" key="2">
    <source>
        <dbReference type="ARBA" id="ARBA00008929"/>
    </source>
</evidence>
<comment type="similarity">
    <text evidence="2">Belongs to the NrfD family.</text>
</comment>
<keyword evidence="5 7" id="KW-1133">Transmembrane helix</keyword>
<feature type="transmembrane region" description="Helical" evidence="7">
    <location>
        <begin position="354"/>
        <end position="372"/>
    </location>
</feature>
<dbReference type="PANTHER" id="PTHR30074:SF4">
    <property type="entry name" value="NI_FE-HYDROGENASE 2 B-TYPE CYTOCHROME SUBUNIT-RELATED"/>
    <property type="match status" value="1"/>
</dbReference>
<dbReference type="Pfam" id="PF03916">
    <property type="entry name" value="NrfD"/>
    <property type="match status" value="1"/>
</dbReference>
<evidence type="ECO:0000313" key="8">
    <source>
        <dbReference type="EMBL" id="WWX24983.1"/>
    </source>
</evidence>
<dbReference type="InterPro" id="IPR005614">
    <property type="entry name" value="NrfD-like"/>
</dbReference>
<feature type="transmembrane region" description="Helical" evidence="7">
    <location>
        <begin position="135"/>
        <end position="158"/>
    </location>
</feature>
<reference evidence="8 9" key="1">
    <citation type="submission" date="2024-03" db="EMBL/GenBank/DDBJ databases">
        <title>A Dehalogenimonas Isolated from Estuarine Sediments Dihaloeliminates Chlorinated Alkanes.</title>
        <authorList>
            <person name="Yang Y."/>
            <person name="Wang H."/>
        </authorList>
    </citation>
    <scope>NUCLEOTIDE SEQUENCE [LARGE SCALE GENOMIC DNA]</scope>
    <source>
        <strain evidence="8 9">W</strain>
    </source>
</reference>
<evidence type="ECO:0000256" key="4">
    <source>
        <dbReference type="ARBA" id="ARBA00022692"/>
    </source>
</evidence>
<proteinExistence type="inferred from homology"/>
<gene>
    <name evidence="8" type="primary">hybB</name>
    <name evidence="8" type="ORF">V8247_06905</name>
</gene>
<name>A0ABZ2J268_9CHLR</name>
<dbReference type="PANTHER" id="PTHR30074">
    <property type="entry name" value="FORMATE DEHYDROGENASE, NITRATE-INDUCIBLE, CYTOCHROME B556 FDN SUBUNIT"/>
    <property type="match status" value="1"/>
</dbReference>
<evidence type="ECO:0000256" key="7">
    <source>
        <dbReference type="SAM" id="Phobius"/>
    </source>
</evidence>
<dbReference type="Proteomes" id="UP001375370">
    <property type="component" value="Chromosome"/>
</dbReference>
<keyword evidence="3" id="KW-1003">Cell membrane</keyword>
<feature type="transmembrane region" description="Helical" evidence="7">
    <location>
        <begin position="286"/>
        <end position="306"/>
    </location>
</feature>
<dbReference type="GO" id="GO:0033748">
    <property type="term" value="F:hydrogenase (acceptor) activity"/>
    <property type="evidence" value="ECO:0007669"/>
    <property type="project" value="UniProtKB-EC"/>
</dbReference>
<comment type="subcellular location">
    <subcellularLocation>
        <location evidence="1">Cell membrane</location>
        <topology evidence="1">Multi-pass membrane protein</topology>
    </subcellularLocation>
</comment>
<feature type="transmembrane region" description="Helical" evidence="7">
    <location>
        <begin position="243"/>
        <end position="266"/>
    </location>
</feature>
<organism evidence="8 9">
    <name type="scientific">Candidatus Dehalogenimonas loeffleri</name>
    <dbReference type="NCBI Taxonomy" id="3127115"/>
    <lineage>
        <taxon>Bacteria</taxon>
        <taxon>Bacillati</taxon>
        <taxon>Chloroflexota</taxon>
        <taxon>Dehalococcoidia</taxon>
        <taxon>Dehalococcoidales</taxon>
        <taxon>Dehalococcoidaceae</taxon>
        <taxon>Dehalogenimonas</taxon>
    </lineage>
</organism>
<keyword evidence="4 7" id="KW-0812">Transmembrane</keyword>
<evidence type="ECO:0000256" key="6">
    <source>
        <dbReference type="ARBA" id="ARBA00023136"/>
    </source>
</evidence>
<keyword evidence="9" id="KW-1185">Reference proteome</keyword>
<dbReference type="InterPro" id="IPR051817">
    <property type="entry name" value="FDH_cytochrome_b556_subunit"/>
</dbReference>
<accession>A0ABZ2J268</accession>
<protein>
    <submittedName>
        <fullName evidence="8">Ni/Fe-hydrogenase cytochrome b subunit</fullName>
        <ecNumber evidence="8">1.12.99.6</ecNumber>
    </submittedName>
</protein>
<evidence type="ECO:0000256" key="5">
    <source>
        <dbReference type="ARBA" id="ARBA00022989"/>
    </source>
</evidence>
<dbReference type="RefSeq" id="WP_338737116.1">
    <property type="nucleotide sequence ID" value="NZ_CP146612.1"/>
</dbReference>
<evidence type="ECO:0000313" key="9">
    <source>
        <dbReference type="Proteomes" id="UP001375370"/>
    </source>
</evidence>
<feature type="transmembrane region" description="Helical" evidence="7">
    <location>
        <begin position="313"/>
        <end position="334"/>
    </location>
</feature>
<evidence type="ECO:0000256" key="3">
    <source>
        <dbReference type="ARBA" id="ARBA00022475"/>
    </source>
</evidence>
<dbReference type="EMBL" id="CP146612">
    <property type="protein sequence ID" value="WWX24983.1"/>
    <property type="molecule type" value="Genomic_DNA"/>
</dbReference>
<feature type="transmembrane region" description="Helical" evidence="7">
    <location>
        <begin position="212"/>
        <end position="231"/>
    </location>
</feature>
<dbReference type="EC" id="1.12.99.6" evidence="8"/>
<feature type="transmembrane region" description="Helical" evidence="7">
    <location>
        <begin position="64"/>
        <end position="86"/>
    </location>
</feature>
<feature type="transmembrane region" description="Helical" evidence="7">
    <location>
        <begin position="98"/>
        <end position="115"/>
    </location>
</feature>
<keyword evidence="8" id="KW-0560">Oxidoreductase</keyword>
<feature type="transmembrane region" description="Helical" evidence="7">
    <location>
        <begin position="170"/>
        <end position="192"/>
    </location>
</feature>
<feature type="transmembrane region" description="Helical" evidence="7">
    <location>
        <begin position="20"/>
        <end position="44"/>
    </location>
</feature>
<sequence>MNNKPSLYTRWAPSSDTPLFTPWSVLLLLLAIGALAVAAGKFIFGMHAVDNLSNDWPWGIWVSFNVMAGVALSAGGFVTAGIVYIFRIKRYWPVIRPAVFTAFIGYVIAGAGIAIDIGRTPRIVHPLWMWQPESVMFEVAVCMTIYTTVLFFEFSPLIAERFRLRRTLKFLHAIMIPLIILGITLSFMHQSSLGAVHLIMPHLMYPLWYSEWMGHMFFVSAMALGLCVVIIESTISSKIFKKGLRIDLLGGLGKAAAWILLAYLLFRFWDLNTTGRLDSFTLDNTFGWLFTVEIGLMTLAMILLFIKGVRRSAGWLFTASMFVLIAVVLNRLTTDLIAMAPSRTTAYVPAWTELLFSIGLVAGAMFVFRVVAKYLPLFEGRGYGLSGEEEKASFSSTAETETA</sequence>
<keyword evidence="6 7" id="KW-0472">Membrane</keyword>
<evidence type="ECO:0000256" key="1">
    <source>
        <dbReference type="ARBA" id="ARBA00004651"/>
    </source>
</evidence>